<evidence type="ECO:0000256" key="2">
    <source>
        <dbReference type="ARBA" id="ARBA00093450"/>
    </source>
</evidence>
<dbReference type="FunFam" id="3.30.70.990:FF:000001">
    <property type="entry name" value="UPF0234 protein YajQ"/>
    <property type="match status" value="1"/>
</dbReference>
<dbReference type="Proteomes" id="UP000199527">
    <property type="component" value="Unassembled WGS sequence"/>
</dbReference>
<dbReference type="AlphaFoldDB" id="A0A1G9AUT6"/>
<dbReference type="InterPro" id="IPR036183">
    <property type="entry name" value="YajQ-like_sf"/>
</dbReference>
<keyword evidence="5" id="KW-1185">Reference proteome</keyword>
<evidence type="ECO:0000256" key="1">
    <source>
        <dbReference type="ARBA" id="ARBA00022741"/>
    </source>
</evidence>
<sequence>MPSFDIVSEVDAVELRNAVDNASRELTTRFDFRGVEASFELNDMVVTMKAEGDFQLRQMEDILRGSLAKRKVDSSAMEVDEKAVHSGKTFSRTCKFKQGIEQAVAKKLIKAIKDSKIKVQAQIQGDKMRVTGKKRDDLQAVMALTREADLGQPFQFENFRD</sequence>
<organism evidence="4 5">
    <name type="scientific">Ferrimonas sediminum</name>
    <dbReference type="NCBI Taxonomy" id="718193"/>
    <lineage>
        <taxon>Bacteria</taxon>
        <taxon>Pseudomonadati</taxon>
        <taxon>Pseudomonadota</taxon>
        <taxon>Gammaproteobacteria</taxon>
        <taxon>Alteromonadales</taxon>
        <taxon>Ferrimonadaceae</taxon>
        <taxon>Ferrimonas</taxon>
    </lineage>
</organism>
<keyword evidence="1 3" id="KW-0547">Nucleotide-binding</keyword>
<dbReference type="Gene3D" id="3.30.70.860">
    <property type="match status" value="1"/>
</dbReference>
<dbReference type="InterPro" id="IPR007551">
    <property type="entry name" value="YajQ/Smlt4090-like"/>
</dbReference>
<dbReference type="Pfam" id="PF04461">
    <property type="entry name" value="YajQ"/>
    <property type="match status" value="1"/>
</dbReference>
<accession>A0A1G9AUT6</accession>
<evidence type="ECO:0000313" key="4">
    <source>
        <dbReference type="EMBL" id="SDK30968.1"/>
    </source>
</evidence>
<reference evidence="5" key="1">
    <citation type="submission" date="2016-10" db="EMBL/GenBank/DDBJ databases">
        <authorList>
            <person name="Varghese N."/>
            <person name="Submissions S."/>
        </authorList>
    </citation>
    <scope>NUCLEOTIDE SEQUENCE [LARGE SCALE GENOMIC DNA]</scope>
    <source>
        <strain evidence="5">DSM 23317</strain>
    </source>
</reference>
<dbReference type="OrthoDB" id="9801447at2"/>
<dbReference type="RefSeq" id="WP_090368268.1">
    <property type="nucleotide sequence ID" value="NZ_FNEM01000025.1"/>
</dbReference>
<dbReference type="FunFam" id="3.30.70.860:FF:000001">
    <property type="entry name" value="UPF0234 protein YajQ"/>
    <property type="match status" value="1"/>
</dbReference>
<gene>
    <name evidence="4" type="ORF">SAMN04488540_12528</name>
</gene>
<dbReference type="GO" id="GO:0000166">
    <property type="term" value="F:nucleotide binding"/>
    <property type="evidence" value="ECO:0007669"/>
    <property type="project" value="UniProtKB-UniRule"/>
</dbReference>
<dbReference type="InterPro" id="IPR035570">
    <property type="entry name" value="UPF0234_N"/>
</dbReference>
<evidence type="ECO:0000256" key="3">
    <source>
        <dbReference type="HAMAP-Rule" id="MF_00632"/>
    </source>
</evidence>
<dbReference type="InterPro" id="IPR035571">
    <property type="entry name" value="UPF0234-like_C"/>
</dbReference>
<protein>
    <recommendedName>
        <fullName evidence="3">Nucleotide-binding protein SAMN04488540_12528</fullName>
    </recommendedName>
</protein>
<dbReference type="Gene3D" id="3.30.70.990">
    <property type="entry name" value="YajQ-like, domain 2"/>
    <property type="match status" value="1"/>
</dbReference>
<dbReference type="SUPFAM" id="SSF89963">
    <property type="entry name" value="YajQ-like"/>
    <property type="match status" value="2"/>
</dbReference>
<comment type="function">
    <text evidence="3">Nucleotide-binding protein.</text>
</comment>
<comment type="similarity">
    <text evidence="2 3">Belongs to the YajQ family.</text>
</comment>
<dbReference type="PANTHER" id="PTHR30476:SF0">
    <property type="entry name" value="UPF0234 PROTEIN YAJQ"/>
    <property type="match status" value="1"/>
</dbReference>
<evidence type="ECO:0000313" key="5">
    <source>
        <dbReference type="Proteomes" id="UP000199527"/>
    </source>
</evidence>
<dbReference type="HAMAP" id="MF_00632">
    <property type="entry name" value="UPF0234"/>
    <property type="match status" value="1"/>
</dbReference>
<name>A0A1G9AUT6_9GAMM</name>
<dbReference type="GO" id="GO:0005829">
    <property type="term" value="C:cytosol"/>
    <property type="evidence" value="ECO:0007669"/>
    <property type="project" value="TreeGrafter"/>
</dbReference>
<dbReference type="CDD" id="cd11740">
    <property type="entry name" value="YajQ_like"/>
    <property type="match status" value="1"/>
</dbReference>
<proteinExistence type="inferred from homology"/>
<dbReference type="PANTHER" id="PTHR30476">
    <property type="entry name" value="UPF0234 PROTEIN YAJQ"/>
    <property type="match status" value="1"/>
</dbReference>
<dbReference type="EMBL" id="FNEM01000025">
    <property type="protein sequence ID" value="SDK30968.1"/>
    <property type="molecule type" value="Genomic_DNA"/>
</dbReference>
<dbReference type="NCBIfam" id="NF003819">
    <property type="entry name" value="PRK05412.1"/>
    <property type="match status" value="1"/>
</dbReference>